<dbReference type="CDD" id="cd01335">
    <property type="entry name" value="Radical_SAM"/>
    <property type="match status" value="1"/>
</dbReference>
<evidence type="ECO:0000313" key="16">
    <source>
        <dbReference type="EMBL" id="AEZ59321.1"/>
    </source>
</evidence>
<protein>
    <recommendedName>
        <fullName evidence="14">Probable dual-specificity RNA methyltransferase RlmN</fullName>
        <ecNumber evidence="14">2.1.1.192</ecNumber>
    </recommendedName>
    <alternativeName>
        <fullName evidence="14">23S rRNA (adenine(2503)-C(2))-methyltransferase</fullName>
    </alternativeName>
    <alternativeName>
        <fullName evidence="14">23S rRNA m2A2503 methyltransferase</fullName>
    </alternativeName>
    <alternativeName>
        <fullName evidence="14">Ribosomal RNA large subunit methyltransferase N</fullName>
    </alternativeName>
    <alternativeName>
        <fullName evidence="14">tRNA (adenine(37)-C(2))-methyltransferase</fullName>
    </alternativeName>
    <alternativeName>
        <fullName evidence="14">tRNA m2A37 methyltransferase</fullName>
    </alternativeName>
</protein>
<dbReference type="RefSeq" id="WP_010881517.1">
    <property type="nucleotide sequence ID" value="NC_016843.1"/>
</dbReference>
<feature type="binding site" evidence="14">
    <location>
        <begin position="212"/>
        <end position="214"/>
    </location>
    <ligand>
        <name>S-adenosyl-L-methionine</name>
        <dbReference type="ChEBI" id="CHEBI:59789"/>
    </ligand>
</feature>
<evidence type="ECO:0000256" key="11">
    <source>
        <dbReference type="ARBA" id="ARBA00023004"/>
    </source>
</evidence>
<dbReference type="HAMAP" id="MF_01849">
    <property type="entry name" value="RNA_methyltr_RlmN"/>
    <property type="match status" value="1"/>
</dbReference>
<keyword evidence="6 14" id="KW-0489">Methyltransferase</keyword>
<gene>
    <name evidence="14" type="primary">rlmN</name>
    <name evidence="16" type="ordered locus">TPEGAU_0068</name>
</gene>
<evidence type="ECO:0000256" key="4">
    <source>
        <dbReference type="ARBA" id="ARBA00022490"/>
    </source>
</evidence>
<evidence type="ECO:0000256" key="3">
    <source>
        <dbReference type="ARBA" id="ARBA00022485"/>
    </source>
</evidence>
<comment type="function">
    <text evidence="14">Specifically methylates position 2 of adenine 2503 in 23S rRNA and position 2 of adenine 37 in tRNAs.</text>
</comment>
<reference evidence="17" key="1">
    <citation type="journal article" date="2012" name="PLoS Negl. Trop. Dis.">
        <title>Whole genome sequences of three Treponema pallidum ssp. pertenue strains: yaws and syphilis treponemes differ in less than 0.2% of the genome sequence.</title>
        <authorList>
            <person name="Cejkova D."/>
            <person name="Zobanikova M."/>
            <person name="Chen L."/>
            <person name="Pospisilova P."/>
            <person name="Strouhal M."/>
            <person name="Qin X."/>
            <person name="Mikalova L."/>
            <person name="Norris S.J."/>
            <person name="Muzny D.M."/>
            <person name="Gibbs R.A."/>
            <person name="Fulton L.L."/>
            <person name="Sodergren E."/>
            <person name="Weinstock G.M."/>
            <person name="Smajs D."/>
        </authorList>
    </citation>
    <scope>NUCLEOTIDE SEQUENCE [LARGE SCALE GENOMIC DNA]</scope>
    <source>
        <strain evidence="17">Gauthier</strain>
    </source>
</reference>
<feature type="binding site" evidence="14">
    <location>
        <position position="189"/>
    </location>
    <ligand>
        <name>S-adenosyl-L-methionine</name>
        <dbReference type="ChEBI" id="CHEBI:59789"/>
    </ligand>
</feature>
<proteinExistence type="inferred from homology"/>
<dbReference type="GO" id="GO:0070475">
    <property type="term" value="P:rRNA base methylation"/>
    <property type="evidence" value="ECO:0007669"/>
    <property type="project" value="UniProtKB-UniRule"/>
</dbReference>
<organism evidence="16 17">
    <name type="scientific">Treponema pallidum subsp. pertenue (strain Gauthier)</name>
    <dbReference type="NCBI Taxonomy" id="491080"/>
    <lineage>
        <taxon>Bacteria</taxon>
        <taxon>Pseudomonadati</taxon>
        <taxon>Spirochaetota</taxon>
        <taxon>Spirochaetia</taxon>
        <taxon>Spirochaetales</taxon>
        <taxon>Treponemataceae</taxon>
        <taxon>Treponema</taxon>
    </lineage>
</organism>
<feature type="active site" description="Proton acceptor" evidence="14">
    <location>
        <position position="90"/>
    </location>
</feature>
<dbReference type="Proteomes" id="UP000008192">
    <property type="component" value="Chromosome"/>
</dbReference>
<feature type="active site" description="S-methylcysteine intermediate" evidence="14">
    <location>
        <position position="331"/>
    </location>
</feature>
<dbReference type="GO" id="GO:0002935">
    <property type="term" value="F:tRNA (adenine(37)-C2)-methyltransferase activity"/>
    <property type="evidence" value="ECO:0007669"/>
    <property type="project" value="UniProtKB-UniRule"/>
</dbReference>
<keyword evidence="10 14" id="KW-0479">Metal-binding</keyword>
<dbReference type="EMBL" id="CP002376">
    <property type="protein sequence ID" value="AEZ59321.1"/>
    <property type="molecule type" value="Genomic_DNA"/>
</dbReference>
<evidence type="ECO:0000256" key="1">
    <source>
        <dbReference type="ARBA" id="ARBA00004496"/>
    </source>
</evidence>
<sequence>MEWCCALSGLLPEEIQKVCAFAERFRGVQVFRWIAAGCTDFHAMSDLSSETRARLARACVISDTRVYTTLRDVDGTLKLGIELKDKRRVEAVLLVDQVSRKTACLSCQVGCPMACAFCQTGQLGFARNLSASEIVEQFLHLERCVGTLDNVVFMGMGEPMLNLDAVCRAIEILSHPQGRDLSEKRITISTSGHCRGIYSLADRALQVRLAVSLTTANAPLRARLMPRAAHDSLAKLKSAIRYFNEKSGKRVTLELALMRGVNTSERHAQEVIDFAHGLNVHVNLIPWNPVASIHFETPREVEVAHFEALLMRARIPVTRRYQRGNGIGGACGQLGKTAGV</sequence>
<dbReference type="GO" id="GO:0051539">
    <property type="term" value="F:4 iron, 4 sulfur cluster binding"/>
    <property type="evidence" value="ECO:0007669"/>
    <property type="project" value="UniProtKB-UniRule"/>
</dbReference>
<dbReference type="InterPro" id="IPR058240">
    <property type="entry name" value="rSAM_sf"/>
</dbReference>
<evidence type="ECO:0000256" key="7">
    <source>
        <dbReference type="ARBA" id="ARBA00022679"/>
    </source>
</evidence>
<dbReference type="GeneID" id="93875863"/>
<dbReference type="SFLD" id="SFLDG01062">
    <property type="entry name" value="methyltransferase_(Class_A)"/>
    <property type="match status" value="1"/>
</dbReference>
<comment type="miscellaneous">
    <text evidence="14">Reaction proceeds by a ping-pong mechanism involving intermediate methylation of a conserved cysteine residue.</text>
</comment>
<comment type="cofactor">
    <cofactor evidence="14">
        <name>[4Fe-4S] cluster</name>
        <dbReference type="ChEBI" id="CHEBI:49883"/>
    </cofactor>
    <text evidence="14">Binds 1 [4Fe-4S] cluster. The cluster is coordinated with 3 cysteines and an exchangeable S-adenosyl-L-methionine.</text>
</comment>
<evidence type="ECO:0000256" key="6">
    <source>
        <dbReference type="ARBA" id="ARBA00022603"/>
    </source>
</evidence>
<name>A0AAU8PXC6_TREPG</name>
<keyword evidence="11 14" id="KW-0408">Iron</keyword>
<evidence type="ECO:0000256" key="8">
    <source>
        <dbReference type="ARBA" id="ARBA00022691"/>
    </source>
</evidence>
<keyword evidence="13 14" id="KW-1015">Disulfide bond</keyword>
<keyword evidence="8 14" id="KW-0949">S-adenosyl-L-methionine</keyword>
<dbReference type="PANTHER" id="PTHR30544">
    <property type="entry name" value="23S RRNA METHYLTRANSFERASE"/>
    <property type="match status" value="1"/>
</dbReference>
<dbReference type="NCBIfam" id="TIGR00048">
    <property type="entry name" value="rRNA_mod_RlmN"/>
    <property type="match status" value="1"/>
</dbReference>
<dbReference type="InterPro" id="IPR048641">
    <property type="entry name" value="RlmN_N"/>
</dbReference>
<evidence type="ECO:0000256" key="13">
    <source>
        <dbReference type="ARBA" id="ARBA00023157"/>
    </source>
</evidence>
<feature type="domain" description="Radical SAM core" evidence="15">
    <location>
        <begin position="97"/>
        <end position="325"/>
    </location>
</feature>
<dbReference type="InterPro" id="IPR007197">
    <property type="entry name" value="rSAM"/>
</dbReference>
<accession>A0AAU8PXC6</accession>
<dbReference type="PANTHER" id="PTHR30544:SF5">
    <property type="entry name" value="RADICAL SAM CORE DOMAIN-CONTAINING PROTEIN"/>
    <property type="match status" value="1"/>
</dbReference>
<dbReference type="KEGG" id="tpg:TPEGAU_0068"/>
<dbReference type="InterPro" id="IPR040072">
    <property type="entry name" value="Methyltransferase_A"/>
</dbReference>
<dbReference type="EC" id="2.1.1.192" evidence="14"/>
<dbReference type="GO" id="GO:0070040">
    <property type="term" value="F:rRNA (adenine(2503)-C2-)-methyltransferase activity"/>
    <property type="evidence" value="ECO:0007669"/>
    <property type="project" value="UniProtKB-UniRule"/>
</dbReference>
<evidence type="ECO:0000256" key="12">
    <source>
        <dbReference type="ARBA" id="ARBA00023014"/>
    </source>
</evidence>
<dbReference type="GO" id="GO:0046872">
    <property type="term" value="F:metal ion binding"/>
    <property type="evidence" value="ECO:0007669"/>
    <property type="project" value="UniProtKB-KW"/>
</dbReference>
<keyword evidence="12 14" id="KW-0411">Iron-sulfur</keyword>
<keyword evidence="4 14" id="KW-0963">Cytoplasm</keyword>
<comment type="catalytic activity">
    <reaction evidence="14">
        <text>adenosine(2503) in 23S rRNA + 2 reduced [2Fe-2S]-[ferredoxin] + 2 S-adenosyl-L-methionine = 2-methyladenosine(2503) in 23S rRNA + 5'-deoxyadenosine + L-methionine + 2 oxidized [2Fe-2S]-[ferredoxin] + S-adenosyl-L-homocysteine</text>
        <dbReference type="Rhea" id="RHEA:42916"/>
        <dbReference type="Rhea" id="RHEA-COMP:10000"/>
        <dbReference type="Rhea" id="RHEA-COMP:10001"/>
        <dbReference type="Rhea" id="RHEA-COMP:10152"/>
        <dbReference type="Rhea" id="RHEA-COMP:10282"/>
        <dbReference type="ChEBI" id="CHEBI:17319"/>
        <dbReference type="ChEBI" id="CHEBI:33737"/>
        <dbReference type="ChEBI" id="CHEBI:33738"/>
        <dbReference type="ChEBI" id="CHEBI:57844"/>
        <dbReference type="ChEBI" id="CHEBI:57856"/>
        <dbReference type="ChEBI" id="CHEBI:59789"/>
        <dbReference type="ChEBI" id="CHEBI:74411"/>
        <dbReference type="ChEBI" id="CHEBI:74497"/>
        <dbReference type="EC" id="2.1.1.192"/>
    </reaction>
</comment>
<keyword evidence="7 14" id="KW-0808">Transferase</keyword>
<evidence type="ECO:0000256" key="14">
    <source>
        <dbReference type="HAMAP-Rule" id="MF_01849"/>
    </source>
</evidence>
<dbReference type="Gene3D" id="3.20.20.70">
    <property type="entry name" value="Aldolase class I"/>
    <property type="match status" value="1"/>
</dbReference>
<evidence type="ECO:0000256" key="9">
    <source>
        <dbReference type="ARBA" id="ARBA00022694"/>
    </source>
</evidence>
<evidence type="ECO:0000256" key="10">
    <source>
        <dbReference type="ARBA" id="ARBA00022723"/>
    </source>
</evidence>
<keyword evidence="5 14" id="KW-0698">rRNA processing</keyword>
<dbReference type="GO" id="GO:0005737">
    <property type="term" value="C:cytoplasm"/>
    <property type="evidence" value="ECO:0007669"/>
    <property type="project" value="UniProtKB-SubCell"/>
</dbReference>
<dbReference type="SUPFAM" id="SSF102114">
    <property type="entry name" value="Radical SAM enzymes"/>
    <property type="match status" value="1"/>
</dbReference>
<feature type="binding site" evidence="14">
    <location>
        <position position="111"/>
    </location>
    <ligand>
        <name>[4Fe-4S] cluster</name>
        <dbReference type="ChEBI" id="CHEBI:49883"/>
        <note>4Fe-4S-S-AdoMet</note>
    </ligand>
</feature>
<dbReference type="InterPro" id="IPR027492">
    <property type="entry name" value="RNA_MTrfase_RlmN"/>
</dbReference>
<dbReference type="Pfam" id="PF21016">
    <property type="entry name" value="RlmN_N"/>
    <property type="match status" value="1"/>
</dbReference>
<keyword evidence="3 14" id="KW-0004">4Fe-4S</keyword>
<dbReference type="Gene3D" id="1.10.150.530">
    <property type="match status" value="1"/>
</dbReference>
<dbReference type="PROSITE" id="PS51918">
    <property type="entry name" value="RADICAL_SAM"/>
    <property type="match status" value="1"/>
</dbReference>
<dbReference type="PIRSF" id="PIRSF006004">
    <property type="entry name" value="CHP00048"/>
    <property type="match status" value="1"/>
</dbReference>
<evidence type="ECO:0000256" key="2">
    <source>
        <dbReference type="ARBA" id="ARBA00007544"/>
    </source>
</evidence>
<feature type="binding site" evidence="14">
    <location>
        <position position="288"/>
    </location>
    <ligand>
        <name>S-adenosyl-L-methionine</name>
        <dbReference type="ChEBI" id="CHEBI:59789"/>
    </ligand>
</feature>
<evidence type="ECO:0000259" key="15">
    <source>
        <dbReference type="PROSITE" id="PS51918"/>
    </source>
</evidence>
<dbReference type="InterPro" id="IPR013785">
    <property type="entry name" value="Aldolase_TIM"/>
</dbReference>
<dbReference type="SFLD" id="SFLDS00029">
    <property type="entry name" value="Radical_SAM"/>
    <property type="match status" value="1"/>
</dbReference>
<dbReference type="SMR" id="A0AAU8PXC6"/>
<dbReference type="GO" id="GO:0019843">
    <property type="term" value="F:rRNA binding"/>
    <property type="evidence" value="ECO:0007669"/>
    <property type="project" value="UniProtKB-UniRule"/>
</dbReference>
<keyword evidence="9 14" id="KW-0819">tRNA processing</keyword>
<dbReference type="AlphaFoldDB" id="A0AAU8PXC6"/>
<feature type="binding site" evidence="14">
    <location>
        <position position="118"/>
    </location>
    <ligand>
        <name>[4Fe-4S] cluster</name>
        <dbReference type="ChEBI" id="CHEBI:49883"/>
        <note>4Fe-4S-S-AdoMet</note>
    </ligand>
</feature>
<evidence type="ECO:0000313" key="17">
    <source>
        <dbReference type="Proteomes" id="UP000008192"/>
    </source>
</evidence>
<dbReference type="GO" id="GO:0030488">
    <property type="term" value="P:tRNA methylation"/>
    <property type="evidence" value="ECO:0007669"/>
    <property type="project" value="UniProtKB-UniRule"/>
</dbReference>
<dbReference type="SFLD" id="SFLDF00275">
    <property type="entry name" value="adenosine_C2_methyltransferase"/>
    <property type="match status" value="1"/>
</dbReference>
<comment type="caution">
    <text evidence="14">Lacks conserved residue(s) required for the propagation of feature annotation.</text>
</comment>
<feature type="binding site" evidence="14">
    <location>
        <begin position="157"/>
        <end position="158"/>
    </location>
    <ligand>
        <name>S-adenosyl-L-methionine</name>
        <dbReference type="ChEBI" id="CHEBI:59789"/>
    </ligand>
</feature>
<comment type="catalytic activity">
    <reaction evidence="14">
        <text>adenosine(37) in tRNA + 2 reduced [2Fe-2S]-[ferredoxin] + 2 S-adenosyl-L-methionine = 2-methyladenosine(37) in tRNA + 5'-deoxyadenosine + L-methionine + 2 oxidized [2Fe-2S]-[ferredoxin] + S-adenosyl-L-homocysteine</text>
        <dbReference type="Rhea" id="RHEA:43332"/>
        <dbReference type="Rhea" id="RHEA-COMP:10000"/>
        <dbReference type="Rhea" id="RHEA-COMP:10001"/>
        <dbReference type="Rhea" id="RHEA-COMP:10162"/>
        <dbReference type="Rhea" id="RHEA-COMP:10485"/>
        <dbReference type="ChEBI" id="CHEBI:17319"/>
        <dbReference type="ChEBI" id="CHEBI:33737"/>
        <dbReference type="ChEBI" id="CHEBI:33738"/>
        <dbReference type="ChEBI" id="CHEBI:57844"/>
        <dbReference type="ChEBI" id="CHEBI:57856"/>
        <dbReference type="ChEBI" id="CHEBI:59789"/>
        <dbReference type="ChEBI" id="CHEBI:74411"/>
        <dbReference type="ChEBI" id="CHEBI:74497"/>
        <dbReference type="EC" id="2.1.1.192"/>
    </reaction>
</comment>
<dbReference type="Pfam" id="PF04055">
    <property type="entry name" value="Radical_SAM"/>
    <property type="match status" value="1"/>
</dbReference>
<evidence type="ECO:0000256" key="5">
    <source>
        <dbReference type="ARBA" id="ARBA00022552"/>
    </source>
</evidence>
<dbReference type="InterPro" id="IPR004383">
    <property type="entry name" value="rRNA_lsu_MTrfase_RlmN/Cfr"/>
</dbReference>
<feature type="binding site" evidence="14">
    <location>
        <position position="115"/>
    </location>
    <ligand>
        <name>[4Fe-4S] cluster</name>
        <dbReference type="ChEBI" id="CHEBI:49883"/>
        <note>4Fe-4S-S-AdoMet</note>
    </ligand>
</feature>
<comment type="similarity">
    <text evidence="2 14">Belongs to the radical SAM superfamily. RlmN family.</text>
</comment>
<comment type="subcellular location">
    <subcellularLocation>
        <location evidence="1 14">Cytoplasm</location>
    </subcellularLocation>
</comment>
<dbReference type="GO" id="GO:0000049">
    <property type="term" value="F:tRNA binding"/>
    <property type="evidence" value="ECO:0007669"/>
    <property type="project" value="UniProtKB-UniRule"/>
</dbReference>